<sequence length="282" mass="32886">MKIFKNLTVFLLFMSLISYSNDVNKNINKLKKEVQKYEQNINKVENVDDEEIQKILKDRLAIISGKTASIYSVSTEFNYFKSSIYQVFTKPNYTTVFKLNKDEKLVYVGGGDTENWQIDETEGGNDGATFLFVKPLIKGLKTNLNIITDKRSYFIVLESTENNFNPYIQWKYPYENHMAHIKKMKEKREGNEIKLGKSEDIMFGFKYDKHHKLAPEQVFTDSEKTILILSNKLQEAPVVYVYGEDNVLSLVNYRIIENKIIIDKVVNKFQLVLGNEKLDIVR</sequence>
<evidence type="ECO:0000313" key="6">
    <source>
        <dbReference type="Proteomes" id="UP000002072"/>
    </source>
</evidence>
<keyword evidence="2 4" id="KW-0732">Signal</keyword>
<proteinExistence type="inferred from homology"/>
<organism evidence="5 6">
    <name type="scientific">Streptobacillus moniliformis (strain ATCC 14647 / DSM 12112 / NCTC 10651 / 9901)</name>
    <dbReference type="NCBI Taxonomy" id="519441"/>
    <lineage>
        <taxon>Bacteria</taxon>
        <taxon>Fusobacteriati</taxon>
        <taxon>Fusobacteriota</taxon>
        <taxon>Fusobacteriia</taxon>
        <taxon>Fusobacteriales</taxon>
        <taxon>Leptotrichiaceae</taxon>
        <taxon>Streptobacillus</taxon>
    </lineage>
</organism>
<dbReference type="OrthoDB" id="9815808at2"/>
<protein>
    <submittedName>
        <fullName evidence="5">Conjugal transfer protein TrbG/VirB9/CagX</fullName>
    </submittedName>
</protein>
<dbReference type="InterPro" id="IPR010258">
    <property type="entry name" value="Conjugal_tfr_TrbG/VirB9/CagX"/>
</dbReference>
<evidence type="ECO:0000256" key="3">
    <source>
        <dbReference type="SAM" id="Coils"/>
    </source>
</evidence>
<dbReference type="Proteomes" id="UP000002072">
    <property type="component" value="Chromosome"/>
</dbReference>
<feature type="signal peptide" evidence="4">
    <location>
        <begin position="1"/>
        <end position="20"/>
    </location>
</feature>
<dbReference type="eggNOG" id="COG3504">
    <property type="taxonomic scope" value="Bacteria"/>
</dbReference>
<feature type="coiled-coil region" evidence="3">
    <location>
        <begin position="20"/>
        <end position="54"/>
    </location>
</feature>
<dbReference type="InterPro" id="IPR033645">
    <property type="entry name" value="VirB9/CagX/TrbG_C"/>
</dbReference>
<feature type="chain" id="PRO_5003020253" evidence="4">
    <location>
        <begin position="21"/>
        <end position="282"/>
    </location>
</feature>
<name>D1AYI7_STRM9</name>
<dbReference type="RefSeq" id="WP_012858912.1">
    <property type="nucleotide sequence ID" value="NC_013515.1"/>
</dbReference>
<keyword evidence="6" id="KW-1185">Reference proteome</keyword>
<evidence type="ECO:0000256" key="4">
    <source>
        <dbReference type="SAM" id="SignalP"/>
    </source>
</evidence>
<dbReference type="Pfam" id="PF03524">
    <property type="entry name" value="CagX"/>
    <property type="match status" value="1"/>
</dbReference>
<dbReference type="AlphaFoldDB" id="D1AYI7"/>
<evidence type="ECO:0000256" key="2">
    <source>
        <dbReference type="ARBA" id="ARBA00022729"/>
    </source>
</evidence>
<evidence type="ECO:0000313" key="5">
    <source>
        <dbReference type="EMBL" id="ACZ01363.1"/>
    </source>
</evidence>
<dbReference type="GeneID" id="29674065"/>
<dbReference type="HOGENOM" id="CLU_058585_1_2_0"/>
<dbReference type="EMBL" id="CP001779">
    <property type="protein sequence ID" value="ACZ01363.1"/>
    <property type="molecule type" value="Genomic_DNA"/>
</dbReference>
<dbReference type="CDD" id="cd06911">
    <property type="entry name" value="VirB9_CagX_TrbG"/>
    <property type="match status" value="1"/>
</dbReference>
<dbReference type="STRING" id="519441.Smon_0896"/>
<evidence type="ECO:0000256" key="1">
    <source>
        <dbReference type="ARBA" id="ARBA00006135"/>
    </source>
</evidence>
<gene>
    <name evidence="5" type="ordered locus">Smon_0896</name>
</gene>
<dbReference type="InterPro" id="IPR038161">
    <property type="entry name" value="VirB9/CagX/TrbG_C_sf"/>
</dbReference>
<reference evidence="5 6" key="1">
    <citation type="journal article" date="2009" name="Stand. Genomic Sci.">
        <title>Complete genome sequence of Streptobacillus moniliformis type strain (9901T).</title>
        <authorList>
            <person name="Nolan M."/>
            <person name="Gronow S."/>
            <person name="Lapidus A."/>
            <person name="Ivanova N."/>
            <person name="Copeland A."/>
            <person name="Lucas S."/>
            <person name="Del Rio T.G."/>
            <person name="Chen F."/>
            <person name="Tice H."/>
            <person name="Pitluck S."/>
            <person name="Cheng J.F."/>
            <person name="Sims D."/>
            <person name="Meincke L."/>
            <person name="Bruce D."/>
            <person name="Goodwin L."/>
            <person name="Brettin T."/>
            <person name="Han C."/>
            <person name="Detter J.C."/>
            <person name="Ovchinikova G."/>
            <person name="Pati A."/>
            <person name="Mavromatis K."/>
            <person name="Mikhailova N."/>
            <person name="Chen A."/>
            <person name="Palaniappan K."/>
            <person name="Land M."/>
            <person name="Hauser L."/>
            <person name="Chang Y.J."/>
            <person name="Jeffries C.D."/>
            <person name="Rohde M."/>
            <person name="Sproer C."/>
            <person name="Goker M."/>
            <person name="Bristow J."/>
            <person name="Eisen J.A."/>
            <person name="Markowitz V."/>
            <person name="Hugenholtz P."/>
            <person name="Kyrpides N.C."/>
            <person name="Klenk H.P."/>
            <person name="Chain P."/>
        </authorList>
    </citation>
    <scope>NUCLEOTIDE SEQUENCE [LARGE SCALE GENOMIC DNA]</scope>
    <source>
        <strain evidence="6">ATCC 14647 / DSM 12112 / NCTC 10651 / 9901</strain>
    </source>
</reference>
<comment type="similarity">
    <text evidence="1">Belongs to the TrbG/VirB9 family.</text>
</comment>
<dbReference type="KEGG" id="smf:Smon_0896"/>
<accession>D1AYI7</accession>
<dbReference type="Gene3D" id="2.60.40.2500">
    <property type="match status" value="1"/>
</dbReference>
<keyword evidence="3" id="KW-0175">Coiled coil</keyword>